<dbReference type="InterPro" id="IPR018073">
    <property type="entry name" value="Prot_inh_cystat_CS"/>
</dbReference>
<comment type="subcellular location">
    <subcellularLocation>
        <location evidence="1">Cytoplasm</location>
    </subcellularLocation>
</comment>
<dbReference type="InterPro" id="IPR000010">
    <property type="entry name" value="Cystatin_dom"/>
</dbReference>
<accession>A0A7K4JN02</accession>
<dbReference type="PANTHER" id="PTHR11414:SF20">
    <property type="entry name" value="CYSTATIN-A"/>
    <property type="match status" value="1"/>
</dbReference>
<dbReference type="GO" id="GO:0005829">
    <property type="term" value="C:cytosol"/>
    <property type="evidence" value="ECO:0007669"/>
    <property type="project" value="TreeGrafter"/>
</dbReference>
<evidence type="ECO:0000256" key="3">
    <source>
        <dbReference type="ARBA" id="ARBA00022490"/>
    </source>
</evidence>
<evidence type="ECO:0000313" key="7">
    <source>
        <dbReference type="EMBL" id="NWH66655.1"/>
    </source>
</evidence>
<feature type="non-terminal residue" evidence="7">
    <location>
        <position position="75"/>
    </location>
</feature>
<dbReference type="PROSITE" id="PS00287">
    <property type="entry name" value="CYSTATIN"/>
    <property type="match status" value="1"/>
</dbReference>
<comment type="caution">
    <text evidence="7">The sequence shown here is derived from an EMBL/GenBank/DDBJ whole genome shotgun (WGS) entry which is preliminary data.</text>
</comment>
<evidence type="ECO:0000256" key="5">
    <source>
        <dbReference type="ARBA" id="ARBA00022704"/>
    </source>
</evidence>
<dbReference type="PANTHER" id="PTHR11414">
    <property type="entry name" value="CYSTATIN FAMILY MEMBER"/>
    <property type="match status" value="1"/>
</dbReference>
<dbReference type="Gene3D" id="3.10.450.10">
    <property type="match status" value="1"/>
</dbReference>
<feature type="domain" description="Cystatin" evidence="6">
    <location>
        <begin position="2"/>
        <end position="58"/>
    </location>
</feature>
<dbReference type="EMBL" id="VWPV01031492">
    <property type="protein sequence ID" value="NWH66655.1"/>
    <property type="molecule type" value="Genomic_DNA"/>
</dbReference>
<sequence length="75" mass="8736">QVKPQLEKKLNRTYPIFKAVEYRTQVVAGVNYCIKVQVSDDEYVHLLVFQALPQENQGPKLVRYWTGKSQDDPLN</sequence>
<protein>
    <submittedName>
        <fullName evidence="7">CYTA protein</fullName>
    </submittedName>
</protein>
<keyword evidence="4" id="KW-0646">Protease inhibitor</keyword>
<keyword evidence="8" id="KW-1185">Reference proteome</keyword>
<name>A0A7K4JN02_GEOCA</name>
<dbReference type="InterPro" id="IPR001713">
    <property type="entry name" value="Prot_inh_stefin"/>
</dbReference>
<evidence type="ECO:0000256" key="4">
    <source>
        <dbReference type="ARBA" id="ARBA00022690"/>
    </source>
</evidence>
<dbReference type="Proteomes" id="UP000531151">
    <property type="component" value="Unassembled WGS sequence"/>
</dbReference>
<dbReference type="PRINTS" id="PR00295">
    <property type="entry name" value="STEFINA"/>
</dbReference>
<dbReference type="AlphaFoldDB" id="A0A7K4JN02"/>
<reference evidence="7 8" key="1">
    <citation type="submission" date="2019-09" db="EMBL/GenBank/DDBJ databases">
        <title>Bird 10,000 Genomes (B10K) Project - Family phase.</title>
        <authorList>
            <person name="Zhang G."/>
        </authorList>
    </citation>
    <scope>NUCLEOTIDE SEQUENCE [LARGE SCALE GENOMIC DNA]</scope>
    <source>
        <strain evidence="7">B10K-CU-031-07</strain>
        <tissue evidence="7">Muscle</tissue>
    </source>
</reference>
<evidence type="ECO:0000256" key="1">
    <source>
        <dbReference type="ARBA" id="ARBA00004496"/>
    </source>
</evidence>
<gene>
    <name evidence="7" type="primary">Csta</name>
    <name evidence="7" type="ORF">GEOCAL_R08834</name>
</gene>
<dbReference type="OrthoDB" id="2429551at2759"/>
<keyword evidence="3" id="KW-0963">Cytoplasm</keyword>
<dbReference type="SUPFAM" id="SSF54403">
    <property type="entry name" value="Cystatin/monellin"/>
    <property type="match status" value="1"/>
</dbReference>
<dbReference type="FunFam" id="3.10.450.10:FF:000001">
    <property type="entry name" value="Cystatin-A"/>
    <property type="match status" value="1"/>
</dbReference>
<proteinExistence type="inferred from homology"/>
<feature type="non-terminal residue" evidence="7">
    <location>
        <position position="1"/>
    </location>
</feature>
<evidence type="ECO:0000256" key="2">
    <source>
        <dbReference type="ARBA" id="ARBA00009403"/>
    </source>
</evidence>
<dbReference type="CDD" id="cd00042">
    <property type="entry name" value="CY"/>
    <property type="match status" value="1"/>
</dbReference>
<dbReference type="InterPro" id="IPR046350">
    <property type="entry name" value="Cystatin_sf"/>
</dbReference>
<comment type="similarity">
    <text evidence="2">Belongs to the cystatin family.</text>
</comment>
<evidence type="ECO:0000313" key="8">
    <source>
        <dbReference type="Proteomes" id="UP000531151"/>
    </source>
</evidence>
<dbReference type="GO" id="GO:0004869">
    <property type="term" value="F:cysteine-type endopeptidase inhibitor activity"/>
    <property type="evidence" value="ECO:0007669"/>
    <property type="project" value="UniProtKB-KW"/>
</dbReference>
<evidence type="ECO:0000259" key="6">
    <source>
        <dbReference type="Pfam" id="PF00031"/>
    </source>
</evidence>
<keyword evidence="5" id="KW-0789">Thiol protease inhibitor</keyword>
<organism evidence="7 8">
    <name type="scientific">Geococcyx californianus</name>
    <name type="common">Greater roadrunner</name>
    <name type="synonym">Saurothera californiana</name>
    <dbReference type="NCBI Taxonomy" id="8947"/>
    <lineage>
        <taxon>Eukaryota</taxon>
        <taxon>Metazoa</taxon>
        <taxon>Chordata</taxon>
        <taxon>Craniata</taxon>
        <taxon>Vertebrata</taxon>
        <taxon>Euteleostomi</taxon>
        <taxon>Archelosauria</taxon>
        <taxon>Archosauria</taxon>
        <taxon>Dinosauria</taxon>
        <taxon>Saurischia</taxon>
        <taxon>Theropoda</taxon>
        <taxon>Coelurosauria</taxon>
        <taxon>Aves</taxon>
        <taxon>Neognathae</taxon>
        <taxon>Neoaves</taxon>
        <taxon>Otidimorphae</taxon>
        <taxon>Cuculiformes</taxon>
        <taxon>Neomorphidae</taxon>
        <taxon>Geococcyx</taxon>
    </lineage>
</organism>
<dbReference type="Pfam" id="PF00031">
    <property type="entry name" value="Cystatin"/>
    <property type="match status" value="1"/>
</dbReference>